<feature type="binding site" evidence="14">
    <location>
        <position position="140"/>
    </location>
    <ligand>
        <name>L-threonine</name>
        <dbReference type="ChEBI" id="CHEBI:57926"/>
    </ligand>
</feature>
<organism evidence="16 17">
    <name type="scientific">Paramagnetospirillum kuznetsovii</name>
    <dbReference type="NCBI Taxonomy" id="2053833"/>
    <lineage>
        <taxon>Bacteria</taxon>
        <taxon>Pseudomonadati</taxon>
        <taxon>Pseudomonadota</taxon>
        <taxon>Alphaproteobacteria</taxon>
        <taxon>Rhodospirillales</taxon>
        <taxon>Magnetospirillaceae</taxon>
        <taxon>Paramagnetospirillum</taxon>
    </lineage>
</organism>
<dbReference type="InterPro" id="IPR006070">
    <property type="entry name" value="Sua5-like_dom"/>
</dbReference>
<feature type="domain" description="YrdC-like" evidence="15">
    <location>
        <begin position="11"/>
        <end position="198"/>
    </location>
</feature>
<dbReference type="InterPro" id="IPR038385">
    <property type="entry name" value="Sua5/YwlC_C"/>
</dbReference>
<evidence type="ECO:0000256" key="14">
    <source>
        <dbReference type="PIRSR" id="PIRSR004930-1"/>
    </source>
</evidence>
<comment type="caution">
    <text evidence="16">The sequence shown here is derived from an EMBL/GenBank/DDBJ whole genome shotgun (WGS) entry which is preliminary data.</text>
</comment>
<dbReference type="PROSITE" id="PS51163">
    <property type="entry name" value="YRDC"/>
    <property type="match status" value="1"/>
</dbReference>
<dbReference type="InterPro" id="IPR017945">
    <property type="entry name" value="DHBP_synth_RibB-like_a/b_dom"/>
</dbReference>
<evidence type="ECO:0000259" key="15">
    <source>
        <dbReference type="PROSITE" id="PS51163"/>
    </source>
</evidence>
<keyword evidence="6 13" id="KW-0808">Transferase</keyword>
<dbReference type="GO" id="GO:0005524">
    <property type="term" value="F:ATP binding"/>
    <property type="evidence" value="ECO:0007669"/>
    <property type="project" value="UniProtKB-UniRule"/>
</dbReference>
<dbReference type="AlphaFoldDB" id="A0A364NU66"/>
<dbReference type="EC" id="2.7.7.87" evidence="3 13"/>
<evidence type="ECO:0000256" key="10">
    <source>
        <dbReference type="ARBA" id="ARBA00022840"/>
    </source>
</evidence>
<evidence type="ECO:0000313" key="16">
    <source>
        <dbReference type="EMBL" id="RAU20623.1"/>
    </source>
</evidence>
<feature type="binding site" evidence="14">
    <location>
        <position position="33"/>
    </location>
    <ligand>
        <name>L-threonine</name>
        <dbReference type="ChEBI" id="CHEBI:57926"/>
    </ligand>
</feature>
<dbReference type="PANTHER" id="PTHR17490:SF16">
    <property type="entry name" value="THREONYLCARBAMOYL-AMP SYNTHASE"/>
    <property type="match status" value="1"/>
</dbReference>
<protein>
    <recommendedName>
        <fullName evidence="4 13">Threonylcarbamoyl-AMP synthase</fullName>
        <shortName evidence="13">TC-AMP synthase</shortName>
        <ecNumber evidence="3 13">2.7.7.87</ecNumber>
    </recommendedName>
    <alternativeName>
        <fullName evidence="11 13">L-threonylcarbamoyladenylate synthase</fullName>
    </alternativeName>
</protein>
<proteinExistence type="inferred from homology"/>
<evidence type="ECO:0000256" key="11">
    <source>
        <dbReference type="ARBA" id="ARBA00029774"/>
    </source>
</evidence>
<sequence length="318" mass="32666">MPDSKILAATPDAVAEAAEALRDGRLVAFPTETVYGLGGDATCDRAVAAIFEAKGRPSFNPLIAHVASMEQAESLVELNPDAHRLAARFWPGPLTLVLPRRADSKVSLLASAGLDSIAVRMPDHPVALALIEAAGRPLAAPSANRSGAVSPTTAQHVAACLGERVSLILDGGPCRVGVESTVVDLSGDRPALLRPGGVEVETLEAVLGLVLPHAADSPDAPRSPGQLESHYAPSAPVRLNAQAVEAGWALLGFGPVAATLNLSPSGDLEEAAANLFAMLRAMDRPGLSGIAVSPIPEYGLGLAINDRLRRAAAPRGTS</sequence>
<dbReference type="PIRSF" id="PIRSF004930">
    <property type="entry name" value="Tln_factor_SUA5"/>
    <property type="match status" value="1"/>
</dbReference>
<reference evidence="16 17" key="1">
    <citation type="submission" date="2017-11" db="EMBL/GenBank/DDBJ databases">
        <title>Draft genome sequence of magnetotactic bacterium Magnetospirillum kuznetsovii LBB-42.</title>
        <authorList>
            <person name="Grouzdev D.S."/>
            <person name="Rysina M.S."/>
            <person name="Baslerov R.V."/>
            <person name="Koziaeva V."/>
        </authorList>
    </citation>
    <scope>NUCLEOTIDE SEQUENCE [LARGE SCALE GENOMIC DNA]</scope>
    <source>
        <strain evidence="16 17">LBB-42</strain>
    </source>
</reference>
<dbReference type="PANTHER" id="PTHR17490">
    <property type="entry name" value="SUA5"/>
    <property type="match status" value="1"/>
</dbReference>
<accession>A0A364NU66</accession>
<keyword evidence="7 13" id="KW-0819">tRNA processing</keyword>
<dbReference type="Pfam" id="PF03481">
    <property type="entry name" value="Sua5_C"/>
    <property type="match status" value="1"/>
</dbReference>
<feature type="binding site" evidence="14">
    <location>
        <position position="142"/>
    </location>
    <ligand>
        <name>L-threonine</name>
        <dbReference type="ChEBI" id="CHEBI:57926"/>
    </ligand>
</feature>
<keyword evidence="10 13" id="KW-0067">ATP-binding</keyword>
<evidence type="ECO:0000256" key="5">
    <source>
        <dbReference type="ARBA" id="ARBA00022490"/>
    </source>
</evidence>
<dbReference type="GO" id="GO:0000049">
    <property type="term" value="F:tRNA binding"/>
    <property type="evidence" value="ECO:0007669"/>
    <property type="project" value="TreeGrafter"/>
</dbReference>
<name>A0A364NU66_9PROT</name>
<feature type="binding site" evidence="14">
    <location>
        <position position="65"/>
    </location>
    <ligand>
        <name>L-threonine</name>
        <dbReference type="ChEBI" id="CHEBI:57926"/>
    </ligand>
</feature>
<dbReference type="InterPro" id="IPR005145">
    <property type="entry name" value="Sua5_C"/>
</dbReference>
<evidence type="ECO:0000256" key="7">
    <source>
        <dbReference type="ARBA" id="ARBA00022694"/>
    </source>
</evidence>
<dbReference type="GO" id="GO:0061710">
    <property type="term" value="F:L-threonylcarbamoyladenylate synthase"/>
    <property type="evidence" value="ECO:0007669"/>
    <property type="project" value="UniProtKB-EC"/>
</dbReference>
<dbReference type="Pfam" id="PF01300">
    <property type="entry name" value="Sua5_yciO_yrdC"/>
    <property type="match status" value="1"/>
</dbReference>
<dbReference type="GO" id="GO:0006450">
    <property type="term" value="P:regulation of translational fidelity"/>
    <property type="evidence" value="ECO:0007669"/>
    <property type="project" value="TreeGrafter"/>
</dbReference>
<dbReference type="OrthoDB" id="9814580at2"/>
<dbReference type="GO" id="GO:0003725">
    <property type="term" value="F:double-stranded RNA binding"/>
    <property type="evidence" value="ECO:0007669"/>
    <property type="project" value="UniProtKB-UniRule"/>
</dbReference>
<dbReference type="NCBIfam" id="TIGR00057">
    <property type="entry name" value="L-threonylcarbamoyladenylate synthase"/>
    <property type="match status" value="1"/>
</dbReference>
<dbReference type="InterPro" id="IPR010923">
    <property type="entry name" value="T(6)A37_SUA5"/>
</dbReference>
<dbReference type="Gene3D" id="3.90.870.10">
    <property type="entry name" value="DHBP synthase"/>
    <property type="match status" value="1"/>
</dbReference>
<keyword evidence="17" id="KW-1185">Reference proteome</keyword>
<dbReference type="InterPro" id="IPR050156">
    <property type="entry name" value="TC-AMP_synthase_SUA5"/>
</dbReference>
<feature type="binding site" evidence="14">
    <location>
        <position position="120"/>
    </location>
    <ligand>
        <name>L-threonine</name>
        <dbReference type="ChEBI" id="CHEBI:57926"/>
    </ligand>
</feature>
<keyword evidence="9 13" id="KW-0547">Nucleotide-binding</keyword>
<comment type="subcellular location">
    <subcellularLocation>
        <location evidence="1 13">Cytoplasm</location>
    </subcellularLocation>
</comment>
<evidence type="ECO:0000313" key="17">
    <source>
        <dbReference type="Proteomes" id="UP000251075"/>
    </source>
</evidence>
<feature type="binding site" evidence="14">
    <location>
        <position position="180"/>
    </location>
    <ligand>
        <name>L-threonine</name>
        <dbReference type="ChEBI" id="CHEBI:57926"/>
    </ligand>
</feature>
<feature type="binding site" evidence="14">
    <location>
        <position position="194"/>
    </location>
    <ligand>
        <name>ATP</name>
        <dbReference type="ChEBI" id="CHEBI:30616"/>
    </ligand>
</feature>
<evidence type="ECO:0000256" key="4">
    <source>
        <dbReference type="ARBA" id="ARBA00015492"/>
    </source>
</evidence>
<evidence type="ECO:0000256" key="6">
    <source>
        <dbReference type="ARBA" id="ARBA00022679"/>
    </source>
</evidence>
<evidence type="ECO:0000256" key="2">
    <source>
        <dbReference type="ARBA" id="ARBA00007663"/>
    </source>
</evidence>
<evidence type="ECO:0000256" key="9">
    <source>
        <dbReference type="ARBA" id="ARBA00022741"/>
    </source>
</evidence>
<dbReference type="Proteomes" id="UP000251075">
    <property type="component" value="Unassembled WGS sequence"/>
</dbReference>
<dbReference type="SUPFAM" id="SSF55821">
    <property type="entry name" value="YrdC/RibB"/>
    <property type="match status" value="1"/>
</dbReference>
<dbReference type="RefSeq" id="WP_112146885.1">
    <property type="nucleotide sequence ID" value="NZ_PGTO01000019.1"/>
</dbReference>
<keyword evidence="5 13" id="KW-0963">Cytoplasm</keyword>
<evidence type="ECO:0000256" key="3">
    <source>
        <dbReference type="ARBA" id="ARBA00012584"/>
    </source>
</evidence>
<feature type="binding site" evidence="14">
    <location>
        <position position="60"/>
    </location>
    <ligand>
        <name>ATP</name>
        <dbReference type="ChEBI" id="CHEBI:30616"/>
    </ligand>
</feature>
<feature type="binding site" evidence="14">
    <location>
        <position position="56"/>
    </location>
    <ligand>
        <name>ATP</name>
        <dbReference type="ChEBI" id="CHEBI:30616"/>
    </ligand>
</feature>
<dbReference type="GO" id="GO:0008033">
    <property type="term" value="P:tRNA processing"/>
    <property type="evidence" value="ECO:0007669"/>
    <property type="project" value="UniProtKB-KW"/>
</dbReference>
<dbReference type="Gene3D" id="3.40.50.11030">
    <property type="entry name" value="Threonylcarbamoyl-AMP synthase, C-terminal domain"/>
    <property type="match status" value="1"/>
</dbReference>
<comment type="function">
    <text evidence="13">Required for the formation of a threonylcarbamoyl group on adenosine at position 37 (t(6)A37) in tRNAs that read codons beginning with adenine.</text>
</comment>
<dbReference type="EMBL" id="PGTO01000019">
    <property type="protein sequence ID" value="RAU20623.1"/>
    <property type="molecule type" value="Genomic_DNA"/>
</dbReference>
<evidence type="ECO:0000256" key="8">
    <source>
        <dbReference type="ARBA" id="ARBA00022695"/>
    </source>
</evidence>
<evidence type="ECO:0000256" key="12">
    <source>
        <dbReference type="ARBA" id="ARBA00048366"/>
    </source>
</evidence>
<comment type="catalytic activity">
    <reaction evidence="12 13">
        <text>L-threonine + hydrogencarbonate + ATP = L-threonylcarbamoyladenylate + diphosphate + H2O</text>
        <dbReference type="Rhea" id="RHEA:36407"/>
        <dbReference type="ChEBI" id="CHEBI:15377"/>
        <dbReference type="ChEBI" id="CHEBI:17544"/>
        <dbReference type="ChEBI" id="CHEBI:30616"/>
        <dbReference type="ChEBI" id="CHEBI:33019"/>
        <dbReference type="ChEBI" id="CHEBI:57926"/>
        <dbReference type="ChEBI" id="CHEBI:73682"/>
        <dbReference type="EC" id="2.7.7.87"/>
    </reaction>
</comment>
<feature type="binding site" evidence="14">
    <location>
        <position position="150"/>
    </location>
    <ligand>
        <name>ATP</name>
        <dbReference type="ChEBI" id="CHEBI:30616"/>
    </ligand>
</feature>
<gene>
    <name evidence="16" type="ORF">CU669_17475</name>
</gene>
<comment type="similarity">
    <text evidence="2 13">Belongs to the SUA5 family.</text>
</comment>
<dbReference type="GO" id="GO:0005737">
    <property type="term" value="C:cytoplasm"/>
    <property type="evidence" value="ECO:0007669"/>
    <property type="project" value="UniProtKB-SubCell"/>
</dbReference>
<evidence type="ECO:0000256" key="13">
    <source>
        <dbReference type="PIRNR" id="PIRNR004930"/>
    </source>
</evidence>
<feature type="binding site" evidence="14">
    <location>
        <position position="231"/>
    </location>
    <ligand>
        <name>ATP</name>
        <dbReference type="ChEBI" id="CHEBI:30616"/>
    </ligand>
</feature>
<keyword evidence="8 13" id="KW-0548">Nucleotidyltransferase</keyword>
<dbReference type="FunFam" id="3.90.870.10:FF:000009">
    <property type="entry name" value="Threonylcarbamoyl-AMP synthase, putative"/>
    <property type="match status" value="1"/>
</dbReference>
<evidence type="ECO:0000256" key="1">
    <source>
        <dbReference type="ARBA" id="ARBA00004496"/>
    </source>
</evidence>